<keyword evidence="3 13" id="KW-0245">EGF-like domain</keyword>
<dbReference type="PANTHER" id="PTHR22722:SF12">
    <property type="entry name" value="EGF-LIKE DOMAIN-CONTAINING PROTEIN"/>
    <property type="match status" value="1"/>
</dbReference>
<evidence type="ECO:0000256" key="9">
    <source>
        <dbReference type="ARBA" id="ARBA00023136"/>
    </source>
</evidence>
<evidence type="ECO:0000256" key="5">
    <source>
        <dbReference type="ARBA" id="ARBA00022692"/>
    </source>
</evidence>
<evidence type="ECO:0000256" key="10">
    <source>
        <dbReference type="ARBA" id="ARBA00023157"/>
    </source>
</evidence>
<feature type="transmembrane region" description="Helical" evidence="17">
    <location>
        <begin position="1174"/>
        <end position="1196"/>
    </location>
</feature>
<dbReference type="PROSITE" id="PS51120">
    <property type="entry name" value="LDLRB"/>
    <property type="match status" value="1"/>
</dbReference>
<keyword evidence="9 17" id="KW-0472">Membrane</keyword>
<dbReference type="InterPro" id="IPR036055">
    <property type="entry name" value="LDL_receptor-like_sf"/>
</dbReference>
<dbReference type="InterPro" id="IPR000742">
    <property type="entry name" value="EGF"/>
</dbReference>
<dbReference type="SUPFAM" id="SSF57424">
    <property type="entry name" value="LDL receptor-like module"/>
    <property type="match status" value="5"/>
</dbReference>
<dbReference type="SUPFAM" id="SSF57184">
    <property type="entry name" value="Growth factor receptor domain"/>
    <property type="match status" value="1"/>
</dbReference>
<dbReference type="Proteomes" id="UP000327493">
    <property type="component" value="Chromosome 5"/>
</dbReference>
<feature type="domain" description="EGF-like" evidence="18">
    <location>
        <begin position="1127"/>
        <end position="1163"/>
    </location>
</feature>
<keyword evidence="5 17" id="KW-0812">Transmembrane</keyword>
<reference evidence="19 20" key="1">
    <citation type="submission" date="2019-08" db="EMBL/GenBank/DDBJ databases">
        <title>A chromosome-level genome assembly, high-density linkage maps, and genome scans reveal the genomic architecture of hybrid incompatibilities underlying speciation via character displacement in darters (Percidae: Etheostominae).</title>
        <authorList>
            <person name="Moran R.L."/>
            <person name="Catchen J.M."/>
            <person name="Fuller R.C."/>
        </authorList>
    </citation>
    <scope>NUCLEOTIDE SEQUENCE [LARGE SCALE GENOMIC DNA]</scope>
    <source>
        <strain evidence="19">EspeVRDwgs_2016</strain>
        <tissue evidence="19">Muscle</tissue>
    </source>
</reference>
<feature type="disulfide bond" evidence="14">
    <location>
        <begin position="302"/>
        <end position="317"/>
    </location>
</feature>
<dbReference type="SMART" id="SM00135">
    <property type="entry name" value="LY"/>
    <property type="match status" value="7"/>
</dbReference>
<dbReference type="GO" id="GO:0043235">
    <property type="term" value="C:receptor complex"/>
    <property type="evidence" value="ECO:0007669"/>
    <property type="project" value="TreeGrafter"/>
</dbReference>
<dbReference type="InterPro" id="IPR023415">
    <property type="entry name" value="LDLR_class-A_CS"/>
</dbReference>
<dbReference type="FunFam" id="4.10.400.10:FF:000034">
    <property type="entry name" value="Low-density lipoprotein receptor-related protein 2"/>
    <property type="match status" value="1"/>
</dbReference>
<dbReference type="PROSITE" id="PS00022">
    <property type="entry name" value="EGF_1"/>
    <property type="match status" value="1"/>
</dbReference>
<dbReference type="Pfam" id="PF00058">
    <property type="entry name" value="Ldl_recept_b"/>
    <property type="match status" value="1"/>
</dbReference>
<dbReference type="SUPFAM" id="SSF63825">
    <property type="entry name" value="YWTD domain"/>
    <property type="match status" value="2"/>
</dbReference>
<dbReference type="InterPro" id="IPR049883">
    <property type="entry name" value="NOTCH1_EGF-like"/>
</dbReference>
<dbReference type="Pfam" id="PF00057">
    <property type="entry name" value="Ldl_recept_a"/>
    <property type="match status" value="5"/>
</dbReference>
<evidence type="ECO:0000256" key="1">
    <source>
        <dbReference type="ARBA" id="ARBA00004251"/>
    </source>
</evidence>
<gene>
    <name evidence="19" type="ORF">FQN60_018384</name>
</gene>
<dbReference type="InterPro" id="IPR011042">
    <property type="entry name" value="6-blade_b-propeller_TolB-like"/>
</dbReference>
<feature type="disulfide bond" evidence="14">
    <location>
        <begin position="241"/>
        <end position="253"/>
    </location>
</feature>
<comment type="caution">
    <text evidence="13">Lacks conserved residue(s) required for the propagation of feature annotation.</text>
</comment>
<feature type="disulfide bond" evidence="14">
    <location>
        <begin position="156"/>
        <end position="171"/>
    </location>
</feature>
<dbReference type="Gene3D" id="4.10.400.10">
    <property type="entry name" value="Low-density Lipoprotein Receptor"/>
    <property type="match status" value="6"/>
</dbReference>
<keyword evidence="12" id="KW-0325">Glycoprotein</keyword>
<evidence type="ECO:0000313" key="20">
    <source>
        <dbReference type="Proteomes" id="UP000327493"/>
    </source>
</evidence>
<dbReference type="Gene3D" id="2.10.25.10">
    <property type="entry name" value="Laminin"/>
    <property type="match status" value="3"/>
</dbReference>
<dbReference type="GO" id="GO:0005509">
    <property type="term" value="F:calcium ion binding"/>
    <property type="evidence" value="ECO:0007669"/>
    <property type="project" value="InterPro"/>
</dbReference>
<keyword evidence="7" id="KW-0677">Repeat</keyword>
<keyword evidence="11" id="KW-0675">Receptor</keyword>
<dbReference type="InterPro" id="IPR009030">
    <property type="entry name" value="Growth_fac_rcpt_cys_sf"/>
</dbReference>
<dbReference type="Gene3D" id="2.120.10.30">
    <property type="entry name" value="TolB, C-terminal domain"/>
    <property type="match status" value="3"/>
</dbReference>
<evidence type="ECO:0000256" key="12">
    <source>
        <dbReference type="ARBA" id="ARBA00023180"/>
    </source>
</evidence>
<dbReference type="CDD" id="cd00054">
    <property type="entry name" value="EGF_CA"/>
    <property type="match status" value="1"/>
</dbReference>
<feature type="domain" description="EGF-like" evidence="18">
    <location>
        <begin position="399"/>
        <end position="440"/>
    </location>
</feature>
<evidence type="ECO:0000256" key="4">
    <source>
        <dbReference type="ARBA" id="ARBA00022583"/>
    </source>
</evidence>
<comment type="caution">
    <text evidence="19">The sequence shown here is derived from an EMBL/GenBank/DDBJ whole genome shotgun (WGS) entry which is preliminary data.</text>
</comment>
<dbReference type="PROSITE" id="PS01209">
    <property type="entry name" value="LDLRA_1"/>
    <property type="match status" value="2"/>
</dbReference>
<evidence type="ECO:0000256" key="14">
    <source>
        <dbReference type="PROSITE-ProRule" id="PRU00124"/>
    </source>
</evidence>
<dbReference type="InterPro" id="IPR000152">
    <property type="entry name" value="EGF-type_Asp/Asn_hydroxyl_site"/>
</dbReference>
<dbReference type="InterPro" id="IPR051221">
    <property type="entry name" value="LDLR-related"/>
</dbReference>
<evidence type="ECO:0000256" key="8">
    <source>
        <dbReference type="ARBA" id="ARBA00022989"/>
    </source>
</evidence>
<evidence type="ECO:0000256" key="11">
    <source>
        <dbReference type="ARBA" id="ARBA00023170"/>
    </source>
</evidence>
<feature type="disulfide bond" evidence="14">
    <location>
        <begin position="220"/>
        <end position="235"/>
    </location>
</feature>
<dbReference type="FunFam" id="2.10.25.10:FF:000009">
    <property type="entry name" value="Low-density lipoprotein receptor isoform 1"/>
    <property type="match status" value="1"/>
</dbReference>
<dbReference type="GO" id="GO:0006898">
    <property type="term" value="P:receptor-mediated endocytosis"/>
    <property type="evidence" value="ECO:0007669"/>
    <property type="project" value="TreeGrafter"/>
</dbReference>
<dbReference type="PROSITE" id="PS01186">
    <property type="entry name" value="EGF_2"/>
    <property type="match status" value="1"/>
</dbReference>
<evidence type="ECO:0000256" key="2">
    <source>
        <dbReference type="ARBA" id="ARBA00022475"/>
    </source>
</evidence>
<dbReference type="GO" id="GO:0042562">
    <property type="term" value="F:hormone binding"/>
    <property type="evidence" value="ECO:0007669"/>
    <property type="project" value="TreeGrafter"/>
</dbReference>
<evidence type="ECO:0000256" key="13">
    <source>
        <dbReference type="PROSITE-ProRule" id="PRU00076"/>
    </source>
</evidence>
<dbReference type="PROSITE" id="PS50026">
    <property type="entry name" value="EGF_3"/>
    <property type="match status" value="2"/>
</dbReference>
<dbReference type="PRINTS" id="PR00261">
    <property type="entry name" value="LDLRECEPTOR"/>
</dbReference>
<evidence type="ECO:0000256" key="16">
    <source>
        <dbReference type="SAM" id="MobiDB-lite"/>
    </source>
</evidence>
<feature type="disulfide bond" evidence="14">
    <location>
        <begin position="329"/>
        <end position="347"/>
    </location>
</feature>
<dbReference type="PROSITE" id="PS00010">
    <property type="entry name" value="ASX_HYDROXYL"/>
    <property type="match status" value="1"/>
</dbReference>
<evidence type="ECO:0000256" key="3">
    <source>
        <dbReference type="ARBA" id="ARBA00022536"/>
    </source>
</evidence>
<feature type="disulfide bond" evidence="14">
    <location>
        <begin position="260"/>
        <end position="275"/>
    </location>
</feature>
<evidence type="ECO:0000256" key="17">
    <source>
        <dbReference type="SAM" id="Phobius"/>
    </source>
</evidence>
<keyword evidence="6" id="KW-0732">Signal</keyword>
<dbReference type="InterPro" id="IPR000033">
    <property type="entry name" value="LDLR_classB_rpt"/>
</dbReference>
<keyword evidence="8 17" id="KW-1133">Transmembrane helix</keyword>
<feature type="disulfide bond" evidence="14">
    <location>
        <begin position="322"/>
        <end position="334"/>
    </location>
</feature>
<dbReference type="CDD" id="cd00112">
    <property type="entry name" value="LDLa"/>
    <property type="match status" value="6"/>
</dbReference>
<dbReference type="InterPro" id="IPR018097">
    <property type="entry name" value="EGF_Ca-bd_CS"/>
</dbReference>
<sequence length="1277" mass="137678">CSCAAAAPGAGPVPPRAAAAAAGFPCGVVWCRCRCRSAGALPPSTPRVRAALLALIVTVFGCFSWTFEVWIGFYAVQGGGPVCPDNPFCVVTGLQGGFHKGFKCSTEDQEEDRYEKEGASTTSVPASSVGSPTLKCSLGSKPCKDNTECILYNHVCDGEADCRDGSDERDCLSACETDQFQCAHGMKCIVQSQVCDVDEGCSATEFKCANGQCVSATMLCDGHPDCSDRSDEEGCSDAPVCTTKHRCPHSKECLVQDWFCDGDQDCKDGTDEKDCPVAPLNCGEFQWACKSKTKCVPISWRCDHMKDCDDGSDETDCRTVTCLPHQFQCGSQECLDPSLVCNGVTNCADGSDEGGSCQMSCAEEDDNRCSQSCYSTPQGTRCGCEAGFRLTADGLTCDDIDECEGRSPRVCSQQCSNTRGSYQCDCHPGYIKEADGHRCKITGEPFLLASVQTDLFSFGLRSRSLDVLSSSAKKAILSLDYDWRKQRVYWVSLDAESIGWSSLDQKTTGTLVKGVRADSIAVDWLGRNLYWIDGVNSQIVAVRLSTATVKSSDHSIILDEDLEQPRSLALLPQKGLMFWTEIGTAVKIERAGMDGSERKAVVNSSLGWPGGVAVDPISDRIKETTNPFSLALFNDMIYWSDAKKRVVLAAHKISGKNCQVLLKRPRQPFGVKVIHPLLQMGIDSPCEKMDCSHMCVLAPGPKAVCKCPSSLLLAEDGMTCSSLVNSAFLLMLSPSTVTQIYLQSQHTAGELKGWPEHVALQVPSINEAAIMDYCLRDHTLFLTDDGTTSLSSFKLKDSDLSSKGQLLKLLGNTITAMALDWVTINIYWSSNKQPRLQVTSSTSAHTAVLIKEGIGRVRSIALHPPNGRVCFANMGQQGTSTVATVECANMDGAGQSVVWKDAVQPTSLVFSSNGDTIYWADTGLGTIGSVKLDGSGYRELKMGDGLAAVALSDGALFWITVTDKTRLWYRDEQHQNKLWFEVDSEVISFKAFSKSSQIGSNKCTENNGDCQHLCLATPRGRTCKCAHDHILVNSTHCRPEQRCPSGSRPCLDQVQCQPVEKFCNGHVDCHDHSDENCVHLKQLSKAIVPVPIQPRSSFPHPSTLTPLSEDTGLNTTLNIDSDLSNLDPQQCSKTRCSGNGRCVETDGNRGCVCSLAYRGESCQDHLLSIIKGPVVYAAAGLCAGVVVIAVIALVVVRRKSANTRRAGPVAGKETCMTDLENKAETGLEKKAEQSVENGTSADWESGAETGLENGAETCSQTVPADTDKPEEAASSVD</sequence>
<dbReference type="EMBL" id="VOFY01000005">
    <property type="protein sequence ID" value="KAA8592929.1"/>
    <property type="molecule type" value="Genomic_DNA"/>
</dbReference>
<feature type="compositionally biased region" description="Basic and acidic residues" evidence="16">
    <location>
        <begin position="1223"/>
        <end position="1233"/>
    </location>
</feature>
<dbReference type="SUPFAM" id="SSF57196">
    <property type="entry name" value="EGF/Laminin"/>
    <property type="match status" value="2"/>
</dbReference>
<protein>
    <recommendedName>
        <fullName evidence="18">EGF-like domain-containing protein</fullName>
    </recommendedName>
</protein>
<dbReference type="SMART" id="SM00181">
    <property type="entry name" value="EGF"/>
    <property type="match status" value="5"/>
</dbReference>
<keyword evidence="2" id="KW-1003">Cell membrane</keyword>
<feature type="repeat" description="LDL-receptor class B" evidence="15">
    <location>
        <begin position="575"/>
        <end position="618"/>
    </location>
</feature>
<dbReference type="PROSITE" id="PS50068">
    <property type="entry name" value="LDLRA_2"/>
    <property type="match status" value="6"/>
</dbReference>
<accession>A0A5J5DI20</accession>
<feature type="disulfide bond" evidence="14">
    <location>
        <begin position="208"/>
        <end position="226"/>
    </location>
</feature>
<feature type="transmembrane region" description="Helical" evidence="17">
    <location>
        <begin position="51"/>
        <end position="76"/>
    </location>
</feature>
<dbReference type="GO" id="GO:0016324">
    <property type="term" value="C:apical plasma membrane"/>
    <property type="evidence" value="ECO:0007669"/>
    <property type="project" value="TreeGrafter"/>
</dbReference>
<dbReference type="PANTHER" id="PTHR22722">
    <property type="entry name" value="LOW-DENSITY LIPOPROTEIN RECEPTOR-RELATED PROTEIN 2-RELATED"/>
    <property type="match status" value="1"/>
</dbReference>
<evidence type="ECO:0000313" key="19">
    <source>
        <dbReference type="EMBL" id="KAA8592929.1"/>
    </source>
</evidence>
<dbReference type="InterPro" id="IPR002172">
    <property type="entry name" value="LDrepeatLR_classA_rpt"/>
</dbReference>
<evidence type="ECO:0000256" key="6">
    <source>
        <dbReference type="ARBA" id="ARBA00022729"/>
    </source>
</evidence>
<keyword evidence="20" id="KW-1185">Reference proteome</keyword>
<feature type="non-terminal residue" evidence="19">
    <location>
        <position position="1"/>
    </location>
</feature>
<dbReference type="SMART" id="SM00179">
    <property type="entry name" value="EGF_CA"/>
    <property type="match status" value="1"/>
</dbReference>
<proteinExistence type="predicted"/>
<feature type="disulfide bond" evidence="13">
    <location>
        <begin position="1153"/>
        <end position="1162"/>
    </location>
</feature>
<keyword evidence="10 13" id="KW-1015">Disulfide bond</keyword>
<feature type="disulfide bond" evidence="14">
    <location>
        <begin position="201"/>
        <end position="213"/>
    </location>
</feature>
<keyword evidence="4" id="KW-0254">Endocytosis</keyword>
<organism evidence="19 20">
    <name type="scientific">Etheostoma spectabile</name>
    <name type="common">orangethroat darter</name>
    <dbReference type="NCBI Taxonomy" id="54343"/>
    <lineage>
        <taxon>Eukaryota</taxon>
        <taxon>Metazoa</taxon>
        <taxon>Chordata</taxon>
        <taxon>Craniata</taxon>
        <taxon>Vertebrata</taxon>
        <taxon>Euteleostomi</taxon>
        <taxon>Actinopterygii</taxon>
        <taxon>Neopterygii</taxon>
        <taxon>Teleostei</taxon>
        <taxon>Neoteleostei</taxon>
        <taxon>Acanthomorphata</taxon>
        <taxon>Eupercaria</taxon>
        <taxon>Perciformes</taxon>
        <taxon>Percoidei</taxon>
        <taxon>Percidae</taxon>
        <taxon>Etheostomatinae</taxon>
        <taxon>Etheostoma</taxon>
    </lineage>
</organism>
<dbReference type="InterPro" id="IPR001881">
    <property type="entry name" value="EGF-like_Ca-bd_dom"/>
</dbReference>
<name>A0A5J5DI20_9PERO</name>
<dbReference type="Pfam" id="PF07645">
    <property type="entry name" value="EGF_CA"/>
    <property type="match status" value="1"/>
</dbReference>
<dbReference type="AlphaFoldDB" id="A0A5J5DI20"/>
<comment type="subcellular location">
    <subcellularLocation>
        <location evidence="1">Cell membrane</location>
        <topology evidence="1">Single-pass type I membrane protein</topology>
    </subcellularLocation>
</comment>
<evidence type="ECO:0000259" key="18">
    <source>
        <dbReference type="PROSITE" id="PS50026"/>
    </source>
</evidence>
<evidence type="ECO:0000256" key="15">
    <source>
        <dbReference type="PROSITE-ProRule" id="PRU00461"/>
    </source>
</evidence>
<evidence type="ECO:0000256" key="7">
    <source>
        <dbReference type="ARBA" id="ARBA00022737"/>
    </source>
</evidence>
<feature type="region of interest" description="Disordered" evidence="16">
    <location>
        <begin position="1223"/>
        <end position="1277"/>
    </location>
</feature>
<dbReference type="SMART" id="SM00192">
    <property type="entry name" value="LDLa"/>
    <property type="match status" value="7"/>
</dbReference>
<dbReference type="PROSITE" id="PS01187">
    <property type="entry name" value="EGF_CA"/>
    <property type="match status" value="1"/>
</dbReference>